<evidence type="ECO:0000256" key="1">
    <source>
        <dbReference type="ARBA" id="ARBA00008007"/>
    </source>
</evidence>
<sequence length="302" mass="33270">MSRQRVGHSNHVERAIELSRTVAGQIGCGDAAFWQIGNQQVKNMMVGRPTVQQHNIYGIRHMALSTWLAGQWRLFQLASSRSKRCILCHELSGSQSLCGGCTADLHCLRLDARRRCPLCAGISASGLPCGHCQRKPPPQTQLNAAFAYRPPLSNLLYAYKFLGRNDLYAALAELMLAEPPVWPTPPDLVMAMPLSVRRLHKRGFNQSLLLAETIAKHLNLPLLPPFAVTRPHRPAQSTLPRNERAKNVHGIFQVASAADVKNRHVLLIDDVVTSGATIGELARTLQRAGAAAVYGWVFARAE</sequence>
<dbReference type="CDD" id="cd06223">
    <property type="entry name" value="PRTases_typeI"/>
    <property type="match status" value="1"/>
</dbReference>
<dbReference type="PANTHER" id="PTHR47505">
    <property type="entry name" value="DNA UTILIZATION PROTEIN YHGH"/>
    <property type="match status" value="1"/>
</dbReference>
<comment type="caution">
    <text evidence="3">The sequence shown here is derived from an EMBL/GenBank/DDBJ whole genome shotgun (WGS) entry which is preliminary data.</text>
</comment>
<comment type="similarity">
    <text evidence="1">Belongs to the ComF/GntX family.</text>
</comment>
<gene>
    <name evidence="3" type="ORF">EIKCOROL_00829</name>
</gene>
<dbReference type="SUPFAM" id="SSF53271">
    <property type="entry name" value="PRTase-like"/>
    <property type="match status" value="1"/>
</dbReference>
<accession>C0DTZ9</accession>
<name>C0DTZ9_EIKCO</name>
<feature type="domain" description="Phosphoribosyltransferase" evidence="2">
    <location>
        <begin position="207"/>
        <end position="293"/>
    </location>
</feature>
<dbReference type="HOGENOM" id="CLU_054549_0_2_4"/>
<organism evidence="3 4">
    <name type="scientific">Eikenella corrodens ATCC 23834</name>
    <dbReference type="NCBI Taxonomy" id="546274"/>
    <lineage>
        <taxon>Bacteria</taxon>
        <taxon>Pseudomonadati</taxon>
        <taxon>Pseudomonadota</taxon>
        <taxon>Betaproteobacteria</taxon>
        <taxon>Neisseriales</taxon>
        <taxon>Neisseriaceae</taxon>
        <taxon>Eikenella</taxon>
    </lineage>
</organism>
<evidence type="ECO:0000313" key="3">
    <source>
        <dbReference type="EMBL" id="EEG24196.1"/>
    </source>
</evidence>
<dbReference type="Proteomes" id="UP000005837">
    <property type="component" value="Unassembled WGS sequence"/>
</dbReference>
<dbReference type="PANTHER" id="PTHR47505:SF1">
    <property type="entry name" value="DNA UTILIZATION PROTEIN YHGH"/>
    <property type="match status" value="1"/>
</dbReference>
<dbReference type="Pfam" id="PF00156">
    <property type="entry name" value="Pribosyltran"/>
    <property type="match status" value="1"/>
</dbReference>
<dbReference type="EMBL" id="ACEA01000017">
    <property type="protein sequence ID" value="EEG24196.1"/>
    <property type="molecule type" value="Genomic_DNA"/>
</dbReference>
<dbReference type="Gene3D" id="3.40.50.2020">
    <property type="match status" value="1"/>
</dbReference>
<protein>
    <submittedName>
        <fullName evidence="3">ComF family protein</fullName>
    </submittedName>
</protein>
<dbReference type="eggNOG" id="COG1040">
    <property type="taxonomic scope" value="Bacteria"/>
</dbReference>
<dbReference type="InterPro" id="IPR051910">
    <property type="entry name" value="ComF/GntX_DNA_util-trans"/>
</dbReference>
<evidence type="ECO:0000259" key="2">
    <source>
        <dbReference type="Pfam" id="PF00156"/>
    </source>
</evidence>
<dbReference type="InterPro" id="IPR029057">
    <property type="entry name" value="PRTase-like"/>
</dbReference>
<proteinExistence type="inferred from homology"/>
<evidence type="ECO:0000313" key="4">
    <source>
        <dbReference type="Proteomes" id="UP000005837"/>
    </source>
</evidence>
<dbReference type="AlphaFoldDB" id="C0DTZ9"/>
<reference evidence="3 4" key="1">
    <citation type="submission" date="2009-01" db="EMBL/GenBank/DDBJ databases">
        <authorList>
            <person name="Fulton L."/>
            <person name="Clifton S."/>
            <person name="Chinwalla A.T."/>
            <person name="Mitreva M."/>
            <person name="Sodergren E."/>
            <person name="Weinstock G."/>
            <person name="Clifton S."/>
            <person name="Dooling D.J."/>
            <person name="Fulton B."/>
            <person name="Minx P."/>
            <person name="Pepin K.H."/>
            <person name="Johnson M."/>
            <person name="Bhonagiri V."/>
            <person name="Nash W.E."/>
            <person name="Mardis E.R."/>
            <person name="Wilson R.K."/>
        </authorList>
    </citation>
    <scope>NUCLEOTIDE SEQUENCE [LARGE SCALE GENOMIC DNA]</scope>
    <source>
        <strain evidence="3 4">ATCC 23834</strain>
    </source>
</reference>
<dbReference type="InterPro" id="IPR000836">
    <property type="entry name" value="PRTase_dom"/>
</dbReference>